<evidence type="ECO:0000313" key="5">
    <source>
        <dbReference type="Proteomes" id="UP000185744"/>
    </source>
</evidence>
<feature type="domain" description="Transcription regulator TrmB N-terminal" evidence="2">
    <location>
        <begin position="21"/>
        <end position="85"/>
    </location>
</feature>
<dbReference type="AlphaFoldDB" id="A0A1Q6DWN3"/>
<dbReference type="PANTHER" id="PTHR34293:SF1">
    <property type="entry name" value="HTH-TYPE TRANSCRIPTIONAL REGULATOR TRMBL2"/>
    <property type="match status" value="1"/>
</dbReference>
<dbReference type="Pfam" id="PF01978">
    <property type="entry name" value="TrmB"/>
    <property type="match status" value="1"/>
</dbReference>
<dbReference type="InterPro" id="IPR021586">
    <property type="entry name" value="Tscrpt_reg_TrmB_C"/>
</dbReference>
<gene>
    <name evidence="4" type="ORF">BTN85_1269</name>
</gene>
<protein>
    <submittedName>
        <fullName evidence="4">Sugar-specific transcriptional regulator TrmB</fullName>
    </submittedName>
</protein>
<sequence>MEKQKKEQEKRENEIIDSLMYLGLSEYEAKVLIGIQKLGKAKVREISNISNIPRSQIYGTAEKLKEKGLIEIQKSNPIKYRATSLKECREILKKRIKTKEKTAFKNLKKIKTEKTQEIEKEEIWTIKGKQAINRRIKQLILDSEDKLILGTPSIDYLNNEIQDAIKKAAQRQVKTKIIPWENTEKEFKNLTNQKNIELIEEAKKIHPKEALDLEEIPQKGYKKRIVISDNKTVLININKKESNQREVAFWSKETGFAEILIQIINSWIKGIKETRKK</sequence>
<organism evidence="4 5">
    <name type="scientific">Methanohalarchaeum thermophilum</name>
    <dbReference type="NCBI Taxonomy" id="1903181"/>
    <lineage>
        <taxon>Archaea</taxon>
        <taxon>Methanobacteriati</taxon>
        <taxon>Methanobacteriota</taxon>
        <taxon>Methanonatronarchaeia</taxon>
        <taxon>Methanonatronarchaeales</taxon>
        <taxon>Methanonatronarchaeaceae</taxon>
        <taxon>Candidatus Methanohalarchaeum</taxon>
    </lineage>
</organism>
<evidence type="ECO:0000259" key="3">
    <source>
        <dbReference type="Pfam" id="PF11495"/>
    </source>
</evidence>
<dbReference type="Gene3D" id="3.30.870.10">
    <property type="entry name" value="Endonuclease Chain A"/>
    <property type="match status" value="1"/>
</dbReference>
<proteinExistence type="inferred from homology"/>
<accession>A0A1Q6DWN3</accession>
<feature type="domain" description="Transcription regulator TrmB C-terminal" evidence="3">
    <location>
        <begin position="122"/>
        <end position="196"/>
    </location>
</feature>
<evidence type="ECO:0000313" key="4">
    <source>
        <dbReference type="EMBL" id="OKY78769.1"/>
    </source>
</evidence>
<dbReference type="Gene3D" id="1.10.10.10">
    <property type="entry name" value="Winged helix-like DNA-binding domain superfamily/Winged helix DNA-binding domain"/>
    <property type="match status" value="1"/>
</dbReference>
<dbReference type="PANTHER" id="PTHR34293">
    <property type="entry name" value="HTH-TYPE TRANSCRIPTIONAL REGULATOR TRMBL2"/>
    <property type="match status" value="1"/>
</dbReference>
<dbReference type="InterPro" id="IPR051797">
    <property type="entry name" value="TrmB-like"/>
</dbReference>
<dbReference type="InterPro" id="IPR036388">
    <property type="entry name" value="WH-like_DNA-bd_sf"/>
</dbReference>
<dbReference type="InParanoid" id="A0A1Q6DWN3"/>
<evidence type="ECO:0000259" key="2">
    <source>
        <dbReference type="Pfam" id="PF01978"/>
    </source>
</evidence>
<comment type="caution">
    <text evidence="4">The sequence shown here is derived from an EMBL/GenBank/DDBJ whole genome shotgun (WGS) entry which is preliminary data.</text>
</comment>
<dbReference type="EMBL" id="MSDW01000001">
    <property type="protein sequence ID" value="OKY78769.1"/>
    <property type="molecule type" value="Genomic_DNA"/>
</dbReference>
<dbReference type="STRING" id="1903181.BTN85_1269"/>
<dbReference type="InterPro" id="IPR036390">
    <property type="entry name" value="WH_DNA-bd_sf"/>
</dbReference>
<dbReference type="InterPro" id="IPR002831">
    <property type="entry name" value="Tscrpt_reg_TrmB_N"/>
</dbReference>
<reference evidence="4" key="1">
    <citation type="submission" date="2016-12" db="EMBL/GenBank/DDBJ databases">
        <title>Discovery of methanogenic haloarchaea.</title>
        <authorList>
            <person name="Sorokin D.Y."/>
            <person name="Makarova K.S."/>
            <person name="Abbas B."/>
            <person name="Ferrer M."/>
            <person name="Golyshin P.N."/>
        </authorList>
    </citation>
    <scope>NUCLEOTIDE SEQUENCE [LARGE SCALE GENOMIC DNA]</scope>
    <source>
        <strain evidence="4">HMET1</strain>
    </source>
</reference>
<comment type="similarity">
    <text evidence="1">Belongs to the transcriptional regulator TrmB family.</text>
</comment>
<keyword evidence="5" id="KW-1185">Reference proteome</keyword>
<name>A0A1Q6DWN3_METT1</name>
<dbReference type="Proteomes" id="UP000185744">
    <property type="component" value="Unassembled WGS sequence"/>
</dbReference>
<dbReference type="SUPFAM" id="SSF46785">
    <property type="entry name" value="Winged helix' DNA-binding domain"/>
    <property type="match status" value="1"/>
</dbReference>
<evidence type="ECO:0000256" key="1">
    <source>
        <dbReference type="ARBA" id="ARBA00007287"/>
    </source>
</evidence>
<dbReference type="Pfam" id="PF11495">
    <property type="entry name" value="Regulator_TrmB"/>
    <property type="match status" value="1"/>
</dbReference>